<accession>A0A0F4NJ34</accession>
<dbReference type="PATRIC" id="fig|579748.3.peg.2493"/>
<dbReference type="InterPro" id="IPR005135">
    <property type="entry name" value="Endo/exonuclease/phosphatase"/>
</dbReference>
<dbReference type="GO" id="GO:0004519">
    <property type="term" value="F:endonuclease activity"/>
    <property type="evidence" value="ECO:0007669"/>
    <property type="project" value="UniProtKB-KW"/>
</dbReference>
<dbReference type="InterPro" id="IPR036691">
    <property type="entry name" value="Endo/exonu/phosph_ase_sf"/>
</dbReference>
<dbReference type="RefSeq" id="WP_045955961.1">
    <property type="nucleotide sequence ID" value="NZ_JXXV01000018.1"/>
</dbReference>
<dbReference type="GO" id="GO:0016020">
    <property type="term" value="C:membrane"/>
    <property type="evidence" value="ECO:0007669"/>
    <property type="project" value="GOC"/>
</dbReference>
<dbReference type="PANTHER" id="PTHR14859">
    <property type="entry name" value="CALCOFLUOR WHITE HYPERSENSITIVE PROTEIN PRECURSOR"/>
    <property type="match status" value="1"/>
</dbReference>
<keyword evidence="2" id="KW-0255">Endonuclease</keyword>
<dbReference type="Pfam" id="PF03372">
    <property type="entry name" value="Exo_endo_phos"/>
    <property type="match status" value="1"/>
</dbReference>
<dbReference type="Proteomes" id="UP000033673">
    <property type="component" value="Unassembled WGS sequence"/>
</dbReference>
<dbReference type="OrthoDB" id="833328at2"/>
<reference evidence="2 3" key="1">
    <citation type="journal article" date="2015" name="BMC Genomics">
        <title>Genome mining reveals unlocked bioactive potential of marine Gram-negative bacteria.</title>
        <authorList>
            <person name="Machado H."/>
            <person name="Sonnenschein E.C."/>
            <person name="Melchiorsen J."/>
            <person name="Gram L."/>
        </authorList>
    </citation>
    <scope>NUCLEOTIDE SEQUENCE [LARGE SCALE GENOMIC DNA]</scope>
    <source>
        <strain evidence="2 3">S2757</strain>
    </source>
</reference>
<keyword evidence="2" id="KW-0378">Hydrolase</keyword>
<dbReference type="GO" id="GO:0006506">
    <property type="term" value="P:GPI anchor biosynthetic process"/>
    <property type="evidence" value="ECO:0007669"/>
    <property type="project" value="TreeGrafter"/>
</dbReference>
<dbReference type="Gene3D" id="3.60.10.10">
    <property type="entry name" value="Endonuclease/exonuclease/phosphatase"/>
    <property type="match status" value="1"/>
</dbReference>
<dbReference type="STRING" id="579748.TW81_12085"/>
<keyword evidence="3" id="KW-1185">Reference proteome</keyword>
<protein>
    <submittedName>
        <fullName evidence="2">Endonuclease</fullName>
    </submittedName>
</protein>
<evidence type="ECO:0000313" key="2">
    <source>
        <dbReference type="EMBL" id="KJY82934.1"/>
    </source>
</evidence>
<dbReference type="PANTHER" id="PTHR14859:SF15">
    <property type="entry name" value="ENDONUCLEASE_EXONUCLEASE_PHOSPHATASE DOMAIN-CONTAINING PROTEIN"/>
    <property type="match status" value="1"/>
</dbReference>
<gene>
    <name evidence="2" type="ORF">TW81_12085</name>
</gene>
<comment type="caution">
    <text evidence="2">The sequence shown here is derived from an EMBL/GenBank/DDBJ whole genome shotgun (WGS) entry which is preliminary data.</text>
</comment>
<dbReference type="EMBL" id="JXXV01000018">
    <property type="protein sequence ID" value="KJY82934.1"/>
    <property type="molecule type" value="Genomic_DNA"/>
</dbReference>
<dbReference type="AlphaFoldDB" id="A0A0F4NJ34"/>
<organism evidence="2 3">
    <name type="scientific">Vibrio galatheae</name>
    <dbReference type="NCBI Taxonomy" id="579748"/>
    <lineage>
        <taxon>Bacteria</taxon>
        <taxon>Pseudomonadati</taxon>
        <taxon>Pseudomonadota</taxon>
        <taxon>Gammaproteobacteria</taxon>
        <taxon>Vibrionales</taxon>
        <taxon>Vibrionaceae</taxon>
        <taxon>Vibrio</taxon>
    </lineage>
</organism>
<name>A0A0F4NJ34_9VIBR</name>
<keyword evidence="2" id="KW-0540">Nuclease</keyword>
<feature type="domain" description="Endonuclease/exonuclease/phosphatase" evidence="1">
    <location>
        <begin position="45"/>
        <end position="305"/>
    </location>
</feature>
<proteinExistence type="predicted"/>
<evidence type="ECO:0000259" key="1">
    <source>
        <dbReference type="Pfam" id="PF03372"/>
    </source>
</evidence>
<evidence type="ECO:0000313" key="3">
    <source>
        <dbReference type="Proteomes" id="UP000033673"/>
    </source>
</evidence>
<sequence length="316" mass="35759">MLTDKTLTFATANLFNFIEPPGAYYDFENIYERDAWQEKCRWTKEQIKKLDADIVGIQEVFSIEAAQALFSQLGYHHFAVVDKPNVEQEYIYSHPVVALASKYPIKQIQAVEPPSSITENYHVATPKFSRQPLYAIIDVPDIGEIAVYVCHLKSQRATESHLPEKAHSIVGRWLSSQQRGWEAVMLRVFMEQQYANHPLPTVLLGDMNQALTSDITSLLTTSADISGQSLQLTDSWQIYSQTNNKAQRPATHYHFATGNVLDYVLLSPEFQPDSPYSLADVVAYQTLDTHLINPSFETDKQASDHAFVAVTVQFVL</sequence>
<dbReference type="SUPFAM" id="SSF56219">
    <property type="entry name" value="DNase I-like"/>
    <property type="match status" value="1"/>
</dbReference>
<dbReference type="InterPro" id="IPR051916">
    <property type="entry name" value="GPI-anchor_lipid_remodeler"/>
</dbReference>